<proteinExistence type="predicted"/>
<gene>
    <name evidence="1" type="ORF">UFOVP71_60</name>
</gene>
<accession>A0A6J5T9M9</accession>
<name>A0A6J5T9M9_9CAUD</name>
<protein>
    <submittedName>
        <fullName evidence="1">Uncharacterized protein</fullName>
    </submittedName>
</protein>
<evidence type="ECO:0000313" key="1">
    <source>
        <dbReference type="EMBL" id="CAB4241522.1"/>
    </source>
</evidence>
<reference evidence="1" key="1">
    <citation type="submission" date="2020-05" db="EMBL/GenBank/DDBJ databases">
        <authorList>
            <person name="Chiriac C."/>
            <person name="Salcher M."/>
            <person name="Ghai R."/>
            <person name="Kavagutti S V."/>
        </authorList>
    </citation>
    <scope>NUCLEOTIDE SEQUENCE</scope>
</reference>
<organism evidence="1">
    <name type="scientific">uncultured Caudovirales phage</name>
    <dbReference type="NCBI Taxonomy" id="2100421"/>
    <lineage>
        <taxon>Viruses</taxon>
        <taxon>Duplodnaviria</taxon>
        <taxon>Heunggongvirae</taxon>
        <taxon>Uroviricota</taxon>
        <taxon>Caudoviricetes</taxon>
        <taxon>Peduoviridae</taxon>
        <taxon>Maltschvirus</taxon>
        <taxon>Maltschvirus maltsch</taxon>
    </lineage>
</organism>
<dbReference type="EMBL" id="LR797824">
    <property type="protein sequence ID" value="CAB4241522.1"/>
    <property type="molecule type" value="Genomic_DNA"/>
</dbReference>
<sequence length="52" mass="6081">MRNLVIARITELWVIEIHPYELDLSLDELPNLSNAELLEVLEEMIELECEGE</sequence>